<dbReference type="PATRIC" id="fig|632773.3.peg.1906"/>
<dbReference type="GO" id="GO:0016853">
    <property type="term" value="F:isomerase activity"/>
    <property type="evidence" value="ECO:0007669"/>
    <property type="project" value="UniProtKB-KW"/>
</dbReference>
<dbReference type="RefSeq" id="WP_069365189.1">
    <property type="nucleotide sequence ID" value="NZ_CP012502.1"/>
</dbReference>
<evidence type="ECO:0000313" key="12">
    <source>
        <dbReference type="Proteomes" id="UP000094463"/>
    </source>
</evidence>
<keyword evidence="7 10" id="KW-0283">Flagellar rotation</keyword>
<reference evidence="11 12" key="1">
    <citation type="submission" date="2015-08" db="EMBL/GenBank/DDBJ databases">
        <title>The complete genome sequence of Bacillus beveridgei MLTeJB.</title>
        <authorList>
            <person name="Hanson T.E."/>
            <person name="Mesa C."/>
            <person name="Basesman S.M."/>
            <person name="Oremland R.S."/>
        </authorList>
    </citation>
    <scope>NUCLEOTIDE SEQUENCE [LARGE SCALE GENOMIC DNA]</scope>
    <source>
        <strain evidence="11 12">MLTeJB</strain>
    </source>
</reference>
<dbReference type="PANTHER" id="PTHR35091">
    <property type="entry name" value="FLAGELLAR PROTEIN FLIL"/>
    <property type="match status" value="1"/>
</dbReference>
<organism evidence="11 12">
    <name type="scientific">Salisediminibacterium beveridgei</name>
    <dbReference type="NCBI Taxonomy" id="632773"/>
    <lineage>
        <taxon>Bacteria</taxon>
        <taxon>Bacillati</taxon>
        <taxon>Bacillota</taxon>
        <taxon>Bacilli</taxon>
        <taxon>Bacillales</taxon>
        <taxon>Bacillaceae</taxon>
        <taxon>Salisediminibacterium</taxon>
    </lineage>
</organism>
<name>A0A1D7QW32_9BACI</name>
<dbReference type="GO" id="GO:0005886">
    <property type="term" value="C:plasma membrane"/>
    <property type="evidence" value="ECO:0007669"/>
    <property type="project" value="UniProtKB-SubCell"/>
</dbReference>
<dbReference type="PANTHER" id="PTHR35091:SF2">
    <property type="entry name" value="FLAGELLAR PROTEIN FLIL"/>
    <property type="match status" value="1"/>
</dbReference>
<evidence type="ECO:0000256" key="1">
    <source>
        <dbReference type="ARBA" id="ARBA00002254"/>
    </source>
</evidence>
<dbReference type="NCBIfam" id="NF005826">
    <property type="entry name" value="PRK07718.1"/>
    <property type="match status" value="1"/>
</dbReference>
<evidence type="ECO:0000256" key="8">
    <source>
        <dbReference type="ARBA" id="ARBA00022989"/>
    </source>
</evidence>
<evidence type="ECO:0000256" key="6">
    <source>
        <dbReference type="ARBA" id="ARBA00022692"/>
    </source>
</evidence>
<dbReference type="GO" id="GO:0009425">
    <property type="term" value="C:bacterial-type flagellum basal body"/>
    <property type="evidence" value="ECO:0007669"/>
    <property type="project" value="InterPro"/>
</dbReference>
<evidence type="ECO:0000256" key="7">
    <source>
        <dbReference type="ARBA" id="ARBA00022779"/>
    </source>
</evidence>
<evidence type="ECO:0000256" key="2">
    <source>
        <dbReference type="ARBA" id="ARBA00004162"/>
    </source>
</evidence>
<dbReference type="KEGG" id="bbev:BBEV_1818"/>
<evidence type="ECO:0000256" key="3">
    <source>
        <dbReference type="ARBA" id="ARBA00008281"/>
    </source>
</evidence>
<comment type="function">
    <text evidence="1 10">Controls the rotational direction of flagella during chemotaxis.</text>
</comment>
<accession>A0A1D7QW32</accession>
<keyword evidence="6 10" id="KW-0812">Transmembrane</keyword>
<dbReference type="OrthoDB" id="2381796at2"/>
<gene>
    <name evidence="11" type="primary">fliL</name>
    <name evidence="11" type="ORF">BBEV_1818</name>
</gene>
<comment type="similarity">
    <text evidence="3 10">Belongs to the FliL family.</text>
</comment>
<proteinExistence type="inferred from homology"/>
<feature type="transmembrane region" description="Helical" evidence="10">
    <location>
        <begin position="7"/>
        <end position="28"/>
    </location>
</feature>
<comment type="subcellular location">
    <subcellularLocation>
        <location evidence="2">Cell membrane</location>
        <topology evidence="2">Single-pass membrane protein</topology>
    </subcellularLocation>
</comment>
<evidence type="ECO:0000313" key="11">
    <source>
        <dbReference type="EMBL" id="AOM83179.1"/>
    </source>
</evidence>
<keyword evidence="8 10" id="KW-1133">Transmembrane helix</keyword>
<dbReference type="STRING" id="632773.BBEV_1818"/>
<keyword evidence="5 10" id="KW-0145">Chemotaxis</keyword>
<sequence length="143" mass="16588">MFKNRLVNIMLIVLVGMTLVGVMALVLYTQFFEAADPDAEPTIDEVIELSIETEEITTNLLSNHVIRSQFVIQTDNRHARSELEKRNFQVENIIIRELSDMRESDFQGSDGIRNLEEQIRYEINQIMQDGHVVEVYMSTRVVQ</sequence>
<dbReference type="AlphaFoldDB" id="A0A1D7QW32"/>
<keyword evidence="11" id="KW-0413">Isomerase</keyword>
<dbReference type="EMBL" id="CP012502">
    <property type="protein sequence ID" value="AOM83179.1"/>
    <property type="molecule type" value="Genomic_DNA"/>
</dbReference>
<protein>
    <recommendedName>
        <fullName evidence="10">Flagellar protein FliL</fullName>
    </recommendedName>
</protein>
<evidence type="ECO:0000256" key="5">
    <source>
        <dbReference type="ARBA" id="ARBA00022500"/>
    </source>
</evidence>
<evidence type="ECO:0000256" key="10">
    <source>
        <dbReference type="RuleBase" id="RU364125"/>
    </source>
</evidence>
<keyword evidence="12" id="KW-1185">Reference proteome</keyword>
<dbReference type="GO" id="GO:0071978">
    <property type="term" value="P:bacterial-type flagellum-dependent swarming motility"/>
    <property type="evidence" value="ECO:0007669"/>
    <property type="project" value="TreeGrafter"/>
</dbReference>
<keyword evidence="4 10" id="KW-1003">Cell membrane</keyword>
<dbReference type="Proteomes" id="UP000094463">
    <property type="component" value="Chromosome"/>
</dbReference>
<evidence type="ECO:0000256" key="4">
    <source>
        <dbReference type="ARBA" id="ARBA00022475"/>
    </source>
</evidence>
<evidence type="ECO:0000256" key="9">
    <source>
        <dbReference type="ARBA" id="ARBA00023136"/>
    </source>
</evidence>
<dbReference type="GO" id="GO:0006935">
    <property type="term" value="P:chemotaxis"/>
    <property type="evidence" value="ECO:0007669"/>
    <property type="project" value="UniProtKB-KW"/>
</dbReference>
<keyword evidence="9 10" id="KW-0472">Membrane</keyword>
<dbReference type="Pfam" id="PF03748">
    <property type="entry name" value="FliL"/>
    <property type="match status" value="1"/>
</dbReference>
<dbReference type="InterPro" id="IPR005503">
    <property type="entry name" value="FliL"/>
</dbReference>